<evidence type="ECO:0000256" key="6">
    <source>
        <dbReference type="ARBA" id="ARBA00022825"/>
    </source>
</evidence>
<dbReference type="GO" id="GO:0004252">
    <property type="term" value="F:serine-type endopeptidase activity"/>
    <property type="evidence" value="ECO:0007669"/>
    <property type="project" value="UniProtKB-EC"/>
</dbReference>
<dbReference type="SMART" id="SM00228">
    <property type="entry name" value="PDZ"/>
    <property type="match status" value="1"/>
</dbReference>
<sequence>MGLRWLQRFICFFVVLVGVWSLFATDSAIALTEEQKLFNEAWRIVNQAYVDPSFNGQNWWLVREKALKRPLPNREATYEAIQTMLASLGDPFTRLLRPAQFRSLQTTTAGELTGVGLQISTDPATGVLEVIAPIDGSPAAKAGIQPRDRILAIDGVSTNQLSLDEAAERMRGAAGSAVHLLLQRGSEAPQEITLQRGHIEINPVIAEARQVQGHTVGYIRLGQFSAMAATEMRKAIQRLEQQGAEEYILDLRNNPGGLLQAGVEIAQLWLDSGVIVYTVDRQGMIDSLNASGGALTHDPLVVLVNGGTASASEILAGALQDHGRARLVGDRTFGKGSIQSLFNLSDGSGLAVTIAYYETPNHHNINKVGIQPDRQVLDAPESLMAMGTAADPQYLAALELLHSPVQVATNAV</sequence>
<comment type="catalytic activity">
    <reaction evidence="8">
        <text>The enzyme shows specific recognition of a C-terminal tripeptide, Xaa-Yaa-Zaa, in which Xaa is preferably Ala or Leu, Yaa is preferably Ala or Tyr, and Zaa is preferably Ala, but then cleaves at a variable distance from the C-terminus. A typical cleavage is -Ala-Ala-|-Arg-Ala-Ala-Lys-Glu-Asn-Tyr-Ala-Leu-Ala-Ala.</text>
        <dbReference type="EC" id="3.4.21.102"/>
    </reaction>
</comment>
<keyword evidence="7" id="KW-0793">Thylakoid</keyword>
<dbReference type="GO" id="GO:0006508">
    <property type="term" value="P:proteolysis"/>
    <property type="evidence" value="ECO:0007669"/>
    <property type="project" value="UniProtKB-KW"/>
</dbReference>
<dbReference type="AlphaFoldDB" id="A0A3B7MKG6"/>
<dbReference type="InterPro" id="IPR054621">
    <property type="entry name" value="Cterm_S41_CtpA"/>
</dbReference>
<dbReference type="KEGG" id="tsq:D3A95_10735"/>
<dbReference type="Pfam" id="PF14684">
    <property type="entry name" value="Tricorn_C1"/>
    <property type="match status" value="1"/>
</dbReference>
<organism evidence="15 16">
    <name type="scientific">Thermosynechococcus sichuanensis E542</name>
    <dbReference type="NCBI Taxonomy" id="2016101"/>
    <lineage>
        <taxon>Bacteria</taxon>
        <taxon>Bacillati</taxon>
        <taxon>Cyanobacteriota</taxon>
        <taxon>Cyanophyceae</taxon>
        <taxon>Acaryochloridales</taxon>
        <taxon>Thermosynechococcaceae</taxon>
        <taxon>Thermosynechococcus</taxon>
        <taxon>Thermosynechococcus sichuanensis</taxon>
    </lineage>
</organism>
<evidence type="ECO:0000256" key="5">
    <source>
        <dbReference type="ARBA" id="ARBA00022801"/>
    </source>
</evidence>
<dbReference type="RefSeq" id="WP_181494979.1">
    <property type="nucleotide sequence ID" value="NZ_CP032152.1"/>
</dbReference>
<keyword evidence="6 13" id="KW-0720">Serine protease</keyword>
<dbReference type="Pfam" id="PF17820">
    <property type="entry name" value="PDZ_6"/>
    <property type="match status" value="1"/>
</dbReference>
<evidence type="ECO:0000256" key="4">
    <source>
        <dbReference type="ARBA" id="ARBA00022729"/>
    </source>
</evidence>
<evidence type="ECO:0000259" key="14">
    <source>
        <dbReference type="PROSITE" id="PS50106"/>
    </source>
</evidence>
<name>A0A3B7MKG6_9CYAN</name>
<comment type="similarity">
    <text evidence="2 13">Belongs to the peptidase S41A family.</text>
</comment>
<evidence type="ECO:0000256" key="3">
    <source>
        <dbReference type="ARBA" id="ARBA00022670"/>
    </source>
</evidence>
<accession>A0A3B7MKG6</accession>
<dbReference type="CDD" id="cd07560">
    <property type="entry name" value="Peptidase_S41_CPP"/>
    <property type="match status" value="1"/>
</dbReference>
<dbReference type="SUPFAM" id="SSF50156">
    <property type="entry name" value="PDZ domain-like"/>
    <property type="match status" value="1"/>
</dbReference>
<keyword evidence="4" id="KW-0732">Signal</keyword>
<dbReference type="PANTHER" id="PTHR32060">
    <property type="entry name" value="TAIL-SPECIFIC PROTEASE"/>
    <property type="match status" value="1"/>
</dbReference>
<comment type="function">
    <text evidence="9">Cleavage of the 16 C-terminal residues from the D1 precursor of photosystem II (PSII). This proteolytic processing is necessary to allow the light-driven assembly of the oxygen-evolving cluster (a tetranuclear manganese), which is responsible for photosynthetic water oxidation.</text>
</comment>
<dbReference type="PROSITE" id="PS50106">
    <property type="entry name" value="PDZ"/>
    <property type="match status" value="1"/>
</dbReference>
<dbReference type="NCBIfam" id="TIGR00225">
    <property type="entry name" value="prc"/>
    <property type="match status" value="1"/>
</dbReference>
<keyword evidence="3 13" id="KW-0645">Protease</keyword>
<dbReference type="EC" id="3.4.21.102" evidence="10"/>
<evidence type="ECO:0000256" key="2">
    <source>
        <dbReference type="ARBA" id="ARBA00009179"/>
    </source>
</evidence>
<dbReference type="Gene3D" id="3.30.750.44">
    <property type="match status" value="1"/>
</dbReference>
<dbReference type="CDD" id="cd06782">
    <property type="entry name" value="cpPDZ_CPP-like"/>
    <property type="match status" value="1"/>
</dbReference>
<dbReference type="GO" id="GO:0031979">
    <property type="term" value="C:plasma membrane-derived thylakoid lumen"/>
    <property type="evidence" value="ECO:0007669"/>
    <property type="project" value="UniProtKB-SubCell"/>
</dbReference>
<gene>
    <name evidence="15" type="ORF">D3A95_10735</name>
</gene>
<evidence type="ECO:0000256" key="13">
    <source>
        <dbReference type="RuleBase" id="RU004404"/>
    </source>
</evidence>
<dbReference type="InterPro" id="IPR029045">
    <property type="entry name" value="ClpP/crotonase-like_dom_sf"/>
</dbReference>
<evidence type="ECO:0000256" key="8">
    <source>
        <dbReference type="ARBA" id="ARBA00051784"/>
    </source>
</evidence>
<evidence type="ECO:0000313" key="15">
    <source>
        <dbReference type="EMBL" id="AXY68380.1"/>
    </source>
</evidence>
<dbReference type="EMBL" id="CP032152">
    <property type="protein sequence ID" value="AXY68380.1"/>
    <property type="molecule type" value="Genomic_DNA"/>
</dbReference>
<evidence type="ECO:0000256" key="9">
    <source>
        <dbReference type="ARBA" id="ARBA00053093"/>
    </source>
</evidence>
<dbReference type="InterPro" id="IPR005151">
    <property type="entry name" value="Tail-specific_protease"/>
</dbReference>
<evidence type="ECO:0000256" key="7">
    <source>
        <dbReference type="ARBA" id="ARBA00023078"/>
    </source>
</evidence>
<dbReference type="InterPro" id="IPR028204">
    <property type="entry name" value="Tricorn_C1"/>
</dbReference>
<dbReference type="InterPro" id="IPR036034">
    <property type="entry name" value="PDZ_sf"/>
</dbReference>
<evidence type="ECO:0000313" key="16">
    <source>
        <dbReference type="Proteomes" id="UP000261812"/>
    </source>
</evidence>
<dbReference type="SMART" id="SM00245">
    <property type="entry name" value="TSPc"/>
    <property type="match status" value="1"/>
</dbReference>
<dbReference type="InterPro" id="IPR004447">
    <property type="entry name" value="Peptidase_S41A"/>
</dbReference>
<evidence type="ECO:0000256" key="10">
    <source>
        <dbReference type="ARBA" id="ARBA00066637"/>
    </source>
</evidence>
<comment type="subcellular location">
    <subcellularLocation>
        <location evidence="1">Cellular thylakoid lumen</location>
    </subcellularLocation>
</comment>
<dbReference type="Gene3D" id="3.90.226.10">
    <property type="entry name" value="2-enoyl-CoA Hydratase, Chain A, domain 1"/>
    <property type="match status" value="1"/>
</dbReference>
<dbReference type="GO" id="GO:0007165">
    <property type="term" value="P:signal transduction"/>
    <property type="evidence" value="ECO:0007669"/>
    <property type="project" value="TreeGrafter"/>
</dbReference>
<reference evidence="16" key="1">
    <citation type="submission" date="2018-09" db="EMBL/GenBank/DDBJ databases">
        <title>Complete genome sequence of thermophilic cyanobacteria strain Thermosynechococcus elongatus PKUAC-SCTE542.</title>
        <authorList>
            <person name="Liang Y."/>
            <person name="Tang J."/>
            <person name="Daroch M."/>
        </authorList>
    </citation>
    <scope>NUCLEOTIDE SEQUENCE [LARGE SCALE GENOMIC DNA]</scope>
    <source>
        <strain evidence="16">E542</strain>
    </source>
</reference>
<dbReference type="FunFam" id="2.30.42.10:FF:000063">
    <property type="entry name" value="Peptidase, S41 family"/>
    <property type="match status" value="1"/>
</dbReference>
<feature type="domain" description="PDZ" evidence="14">
    <location>
        <begin position="101"/>
        <end position="185"/>
    </location>
</feature>
<evidence type="ECO:0000256" key="11">
    <source>
        <dbReference type="ARBA" id="ARBA00069724"/>
    </source>
</evidence>
<dbReference type="FunFam" id="3.30.750.44:FF:000002">
    <property type="entry name" value="carboxyl-terminal-processing peptidase 2, chloroplastic"/>
    <property type="match status" value="1"/>
</dbReference>
<dbReference type="GO" id="GO:0030288">
    <property type="term" value="C:outer membrane-bounded periplasmic space"/>
    <property type="evidence" value="ECO:0007669"/>
    <property type="project" value="TreeGrafter"/>
</dbReference>
<dbReference type="SUPFAM" id="SSF52096">
    <property type="entry name" value="ClpP/crotonase"/>
    <property type="match status" value="1"/>
</dbReference>
<dbReference type="PANTHER" id="PTHR32060:SF30">
    <property type="entry name" value="CARBOXY-TERMINAL PROCESSING PROTEASE CTPA"/>
    <property type="match status" value="1"/>
</dbReference>
<dbReference type="Proteomes" id="UP000261812">
    <property type="component" value="Chromosome"/>
</dbReference>
<dbReference type="NCBIfam" id="NF045588">
    <property type="entry name" value="Cterm_S41_CtpA"/>
    <property type="match status" value="1"/>
</dbReference>
<dbReference type="InterPro" id="IPR041489">
    <property type="entry name" value="PDZ_6"/>
</dbReference>
<dbReference type="FunFam" id="3.90.226.10:FF:000023">
    <property type="entry name" value="Carboxyl-terminal processing protease"/>
    <property type="match status" value="1"/>
</dbReference>
<dbReference type="Gene3D" id="2.30.42.10">
    <property type="match status" value="1"/>
</dbReference>
<keyword evidence="5 13" id="KW-0378">Hydrolase</keyword>
<proteinExistence type="inferred from homology"/>
<protein>
    <recommendedName>
        <fullName evidence="11">Carboxyl-terminal-processing protease</fullName>
        <ecNumber evidence="10">3.4.21.102</ecNumber>
    </recommendedName>
    <alternativeName>
        <fullName evidence="12">CtpA</fullName>
    </alternativeName>
</protein>
<keyword evidence="16" id="KW-1185">Reference proteome</keyword>
<evidence type="ECO:0000256" key="1">
    <source>
        <dbReference type="ARBA" id="ARBA00004518"/>
    </source>
</evidence>
<evidence type="ECO:0000256" key="12">
    <source>
        <dbReference type="ARBA" id="ARBA00080563"/>
    </source>
</evidence>
<dbReference type="Pfam" id="PF03572">
    <property type="entry name" value="Peptidase_S41"/>
    <property type="match status" value="1"/>
</dbReference>
<dbReference type="InterPro" id="IPR001478">
    <property type="entry name" value="PDZ"/>
</dbReference>